<dbReference type="AlphaFoldDB" id="A0A6S7JD34"/>
<proteinExistence type="predicted"/>
<name>A0A6S7JD34_PARCT</name>
<sequence length="78" mass="8677">MLKSIVEDVPELVKGEIYCVSCGENFIQPKDRESVIARKATWSRLNRQTGGAMAYKLHERGPSLALALTTTANQFSSY</sequence>
<dbReference type="EMBL" id="CACRXK020015725">
    <property type="protein sequence ID" value="CAB4028787.1"/>
    <property type="molecule type" value="Genomic_DNA"/>
</dbReference>
<organism evidence="1 2">
    <name type="scientific">Paramuricea clavata</name>
    <name type="common">Red gorgonian</name>
    <name type="synonym">Violescent sea-whip</name>
    <dbReference type="NCBI Taxonomy" id="317549"/>
    <lineage>
        <taxon>Eukaryota</taxon>
        <taxon>Metazoa</taxon>
        <taxon>Cnidaria</taxon>
        <taxon>Anthozoa</taxon>
        <taxon>Octocorallia</taxon>
        <taxon>Malacalcyonacea</taxon>
        <taxon>Plexauridae</taxon>
        <taxon>Paramuricea</taxon>
    </lineage>
</organism>
<evidence type="ECO:0000313" key="1">
    <source>
        <dbReference type="EMBL" id="CAB4028787.1"/>
    </source>
</evidence>
<keyword evidence="2" id="KW-1185">Reference proteome</keyword>
<reference evidence="1" key="1">
    <citation type="submission" date="2020-04" db="EMBL/GenBank/DDBJ databases">
        <authorList>
            <person name="Alioto T."/>
            <person name="Alioto T."/>
            <person name="Gomez Garrido J."/>
        </authorList>
    </citation>
    <scope>NUCLEOTIDE SEQUENCE</scope>
    <source>
        <strain evidence="1">A484AB</strain>
    </source>
</reference>
<protein>
    <submittedName>
        <fullName evidence="1">Uncharacterized protein</fullName>
    </submittedName>
</protein>
<comment type="caution">
    <text evidence="1">The sequence shown here is derived from an EMBL/GenBank/DDBJ whole genome shotgun (WGS) entry which is preliminary data.</text>
</comment>
<evidence type="ECO:0000313" key="2">
    <source>
        <dbReference type="Proteomes" id="UP001152795"/>
    </source>
</evidence>
<dbReference type="Proteomes" id="UP001152795">
    <property type="component" value="Unassembled WGS sequence"/>
</dbReference>
<accession>A0A6S7JD34</accession>
<gene>
    <name evidence="1" type="ORF">PACLA_8A020398</name>
</gene>